<reference evidence="3 4" key="1">
    <citation type="journal article" date="2016" name="Front. Microbiol.">
        <title>Genome and transcriptome sequences reveal the specific parasitism of the nematophagous Purpureocillium lilacinum 36-1.</title>
        <authorList>
            <person name="Xie J."/>
            <person name="Li S."/>
            <person name="Mo C."/>
            <person name="Xiao X."/>
            <person name="Peng D."/>
            <person name="Wang G."/>
            <person name="Xiao Y."/>
        </authorList>
    </citation>
    <scope>NUCLEOTIDE SEQUENCE [LARGE SCALE GENOMIC DNA]</scope>
    <source>
        <strain evidence="3 4">36-1</strain>
    </source>
</reference>
<evidence type="ECO:0000256" key="2">
    <source>
        <dbReference type="SAM" id="Phobius"/>
    </source>
</evidence>
<feature type="transmembrane region" description="Helical" evidence="2">
    <location>
        <begin position="322"/>
        <end position="349"/>
    </location>
</feature>
<evidence type="ECO:0000313" key="4">
    <source>
        <dbReference type="Proteomes" id="UP000245956"/>
    </source>
</evidence>
<comment type="caution">
    <text evidence="3">The sequence shown here is derived from an EMBL/GenBank/DDBJ whole genome shotgun (WGS) entry which is preliminary data.</text>
</comment>
<dbReference type="AlphaFoldDB" id="A0A2U3E303"/>
<dbReference type="PANTHER" id="PTHR32251:SF17">
    <property type="entry name" value="STEROID 5-ALPHA REDUCTASE C-TERMINAL DOMAIN-CONTAINING PROTEIN"/>
    <property type="match status" value="1"/>
</dbReference>
<keyword evidence="2" id="KW-1133">Transmembrane helix</keyword>
<protein>
    <submittedName>
        <fullName evidence="3">Uncharacterized protein</fullName>
    </submittedName>
</protein>
<accession>A0A2U3E303</accession>
<dbReference type="Gene3D" id="1.20.120.1630">
    <property type="match status" value="1"/>
</dbReference>
<evidence type="ECO:0000256" key="1">
    <source>
        <dbReference type="SAM" id="MobiDB-lite"/>
    </source>
</evidence>
<organism evidence="3 4">
    <name type="scientific">Purpureocillium lilacinum</name>
    <name type="common">Paecilomyces lilacinus</name>
    <dbReference type="NCBI Taxonomy" id="33203"/>
    <lineage>
        <taxon>Eukaryota</taxon>
        <taxon>Fungi</taxon>
        <taxon>Dikarya</taxon>
        <taxon>Ascomycota</taxon>
        <taxon>Pezizomycotina</taxon>
        <taxon>Sordariomycetes</taxon>
        <taxon>Hypocreomycetidae</taxon>
        <taxon>Hypocreales</taxon>
        <taxon>Ophiocordycipitaceae</taxon>
        <taxon>Purpureocillium</taxon>
    </lineage>
</organism>
<feature type="region of interest" description="Disordered" evidence="1">
    <location>
        <begin position="146"/>
        <end position="174"/>
    </location>
</feature>
<dbReference type="Proteomes" id="UP000245956">
    <property type="component" value="Unassembled WGS sequence"/>
</dbReference>
<dbReference type="GO" id="GO:0016020">
    <property type="term" value="C:membrane"/>
    <property type="evidence" value="ECO:0007669"/>
    <property type="project" value="TreeGrafter"/>
</dbReference>
<evidence type="ECO:0000313" key="3">
    <source>
        <dbReference type="EMBL" id="PWI68893.1"/>
    </source>
</evidence>
<dbReference type="EMBL" id="LCWV01000013">
    <property type="protein sequence ID" value="PWI68893.1"/>
    <property type="molecule type" value="Genomic_DNA"/>
</dbReference>
<gene>
    <name evidence="3" type="ORF">PCL_01278</name>
</gene>
<dbReference type="PROSITE" id="PS50244">
    <property type="entry name" value="S5A_REDUCTASE"/>
    <property type="match status" value="1"/>
</dbReference>
<dbReference type="InterPro" id="IPR010721">
    <property type="entry name" value="UstE-like"/>
</dbReference>
<keyword evidence="2" id="KW-0472">Membrane</keyword>
<sequence>MLTAHCSLPGGAGRAVARPRRGGGGAWGGFSSAHSRRRGQAAPPARHWLVDGDGALRCARAGKGSDCARAVGWTHARIRIITRRGQRSEFLVCRPSVIRYISWRAVADPFRVLGDDHLPDIFPPASGPLTSFLFFCTDSSSSTAAHHITTAERGRVGTEQAQKQRRRRNTQQENAAATTMSLLHALLRITSFRSPLLRALVPCAAAALAVQAAAAAPSILARSERFYDVSGSATVLAVGALSLYLPALRARAAGRIVELPSLLDALVPGRTGPGAAWWNWRQIVATGLAMLWTIRLGSYLFKRVLSSGHDSRFEGIRDRPAAFAGAFAAQAAWVTLMLAPVIALNAIVPGTALAAGAAASSTGVRVTDVLGLGTWIVGFGFEAVADAQKSRWAREKRDKVHDEAFMTSGLFSVSRFPHYFGEITLWTGLATFSAGALAAPPAQAALGLGGGAAGILATSALCFVAPAFSTFLLTRVSGIPMSEGKYDERYGNRADYQAWKRDTPRLVPKLW</sequence>
<keyword evidence="2" id="KW-0812">Transmembrane</keyword>
<proteinExistence type="predicted"/>
<feature type="region of interest" description="Disordered" evidence="1">
    <location>
        <begin position="1"/>
        <end position="44"/>
    </location>
</feature>
<dbReference type="PANTHER" id="PTHR32251">
    <property type="entry name" value="3-OXO-5-ALPHA-STEROID 4-DEHYDROGENASE"/>
    <property type="match status" value="1"/>
</dbReference>
<feature type="transmembrane region" description="Helical" evidence="2">
    <location>
        <begin position="451"/>
        <end position="473"/>
    </location>
</feature>
<name>A0A2U3E303_PURLI</name>
<feature type="transmembrane region" description="Helical" evidence="2">
    <location>
        <begin position="226"/>
        <end position="245"/>
    </location>
</feature>
<dbReference type="Pfam" id="PF06966">
    <property type="entry name" value="DUF1295"/>
    <property type="match status" value="1"/>
</dbReference>
<feature type="transmembrane region" description="Helical" evidence="2">
    <location>
        <begin position="369"/>
        <end position="387"/>
    </location>
</feature>
<feature type="transmembrane region" description="Helical" evidence="2">
    <location>
        <begin position="419"/>
        <end position="439"/>
    </location>
</feature>